<evidence type="ECO:0000256" key="1">
    <source>
        <dbReference type="SAM" id="MobiDB-lite"/>
    </source>
</evidence>
<keyword evidence="3" id="KW-1185">Reference proteome</keyword>
<dbReference type="AlphaFoldDB" id="A0A8I2YJY7"/>
<dbReference type="Proteomes" id="UP000683000">
    <property type="component" value="Unassembled WGS sequence"/>
</dbReference>
<feature type="region of interest" description="Disordered" evidence="1">
    <location>
        <begin position="1"/>
        <end position="41"/>
    </location>
</feature>
<dbReference type="OrthoDB" id="2673516at2759"/>
<comment type="caution">
    <text evidence="2">The sequence shown here is derived from an EMBL/GenBank/DDBJ whole genome shotgun (WGS) entry which is preliminary data.</text>
</comment>
<organism evidence="2 3">
    <name type="scientific">Boletus reticuloceps</name>
    <dbReference type="NCBI Taxonomy" id="495285"/>
    <lineage>
        <taxon>Eukaryota</taxon>
        <taxon>Fungi</taxon>
        <taxon>Dikarya</taxon>
        <taxon>Basidiomycota</taxon>
        <taxon>Agaricomycotina</taxon>
        <taxon>Agaricomycetes</taxon>
        <taxon>Agaricomycetidae</taxon>
        <taxon>Boletales</taxon>
        <taxon>Boletineae</taxon>
        <taxon>Boletaceae</taxon>
        <taxon>Boletoideae</taxon>
        <taxon>Boletus</taxon>
    </lineage>
</organism>
<gene>
    <name evidence="2" type="ORF">JVT61DRAFT_6421</name>
</gene>
<protein>
    <submittedName>
        <fullName evidence="2">Uncharacterized protein</fullName>
    </submittedName>
</protein>
<sequence>MGYEKQPIFGMESSSDRYPGGPSHCQTAKLKKKRPPPFPNKSRRYWETIIHDKFVHIKGERTWAQLQVMKSGQIEDGDEIENCRSQFTHRRLKRARIRERRVKKYEHRLTVAKGIVKLKEEAGEDNNEIWKWLGNIVRELGTEGMSSDESGAEIEIKMVYYTKVMAWRREVEKEL</sequence>
<evidence type="ECO:0000313" key="2">
    <source>
        <dbReference type="EMBL" id="KAG6373290.1"/>
    </source>
</evidence>
<evidence type="ECO:0000313" key="3">
    <source>
        <dbReference type="Proteomes" id="UP000683000"/>
    </source>
</evidence>
<dbReference type="EMBL" id="JAGFBS010000022">
    <property type="protein sequence ID" value="KAG6373290.1"/>
    <property type="molecule type" value="Genomic_DNA"/>
</dbReference>
<reference evidence="2" key="1">
    <citation type="submission" date="2021-03" db="EMBL/GenBank/DDBJ databases">
        <title>Evolutionary innovations through gain and loss of genes in the ectomycorrhizal Boletales.</title>
        <authorList>
            <person name="Wu G."/>
            <person name="Miyauchi S."/>
            <person name="Morin E."/>
            <person name="Yang Z.-L."/>
            <person name="Xu J."/>
            <person name="Martin F.M."/>
        </authorList>
    </citation>
    <scope>NUCLEOTIDE SEQUENCE</scope>
    <source>
        <strain evidence="2">BR01</strain>
    </source>
</reference>
<name>A0A8I2YJY7_9AGAM</name>
<accession>A0A8I2YJY7</accession>
<proteinExistence type="predicted"/>